<gene>
    <name evidence="1" type="ORF">CRE_02860</name>
</gene>
<dbReference type="HOGENOM" id="CLU_1082744_0_0_1"/>
<dbReference type="Proteomes" id="UP000008281">
    <property type="component" value="Unassembled WGS sequence"/>
</dbReference>
<dbReference type="EMBL" id="DS268417">
    <property type="protein sequence ID" value="EFO83535.1"/>
    <property type="molecule type" value="Genomic_DNA"/>
</dbReference>
<dbReference type="InParanoid" id="E3LWA1"/>
<proteinExistence type="predicted"/>
<protein>
    <submittedName>
        <fullName evidence="1">Uncharacterized protein</fullName>
    </submittedName>
</protein>
<dbReference type="AlphaFoldDB" id="E3LWA1"/>
<accession>E3LWA1</accession>
<organism evidence="2">
    <name type="scientific">Caenorhabditis remanei</name>
    <name type="common">Caenorhabditis vulgaris</name>
    <dbReference type="NCBI Taxonomy" id="31234"/>
    <lineage>
        <taxon>Eukaryota</taxon>
        <taxon>Metazoa</taxon>
        <taxon>Ecdysozoa</taxon>
        <taxon>Nematoda</taxon>
        <taxon>Chromadorea</taxon>
        <taxon>Rhabditida</taxon>
        <taxon>Rhabditina</taxon>
        <taxon>Rhabditomorpha</taxon>
        <taxon>Rhabditoidea</taxon>
        <taxon>Rhabditidae</taxon>
        <taxon>Peloderinae</taxon>
        <taxon>Caenorhabditis</taxon>
    </lineage>
</organism>
<reference evidence="1" key="1">
    <citation type="submission" date="2007-07" db="EMBL/GenBank/DDBJ databases">
        <title>PCAP assembly of the Caenorhabditis remanei genome.</title>
        <authorList>
            <consortium name="The Caenorhabditis remanei Sequencing Consortium"/>
            <person name="Wilson R.K."/>
        </authorList>
    </citation>
    <scope>NUCLEOTIDE SEQUENCE [LARGE SCALE GENOMIC DNA]</scope>
    <source>
        <strain evidence="1">PB4641</strain>
    </source>
</reference>
<evidence type="ECO:0000313" key="2">
    <source>
        <dbReference type="Proteomes" id="UP000008281"/>
    </source>
</evidence>
<keyword evidence="2" id="KW-1185">Reference proteome</keyword>
<sequence length="257" mass="29692">MANYRTGMTVEETLRAAENARESISRLSEVEQDVRAYLLNKRDYILSEKEKHFKDRFKHFYAFKEKFETRYKNLISDARKCESGFVTAEIKEKKDELLKIASTLTGKAEELAFYLKTVLSIIPDLEMISILLKLTTHIKAIQDIANKLLQCINGEYDHSHFQTFVRDWSEISGQVHMSLALASVKLPLIMLEPQQLTRIKNLLTRIRAKHTPGWYFELADAVGGGVLDEMRSYQERLVVYVEELNAIGEKIGDIAYH</sequence>
<name>E3LWA1_CAERE</name>
<evidence type="ECO:0000313" key="1">
    <source>
        <dbReference type="EMBL" id="EFO83535.1"/>
    </source>
</evidence>